<accession>A3LQA0</accession>
<feature type="non-terminal residue" evidence="14">
    <location>
        <position position="443"/>
    </location>
</feature>
<evidence type="ECO:0000259" key="13">
    <source>
        <dbReference type="PROSITE" id="PS51469"/>
    </source>
</evidence>
<feature type="domain" description="SUN" evidence="13">
    <location>
        <begin position="64"/>
        <end position="227"/>
    </location>
</feature>
<dbReference type="EMBL" id="CP000496">
    <property type="protein sequence ID" value="ABN65170.2"/>
    <property type="molecule type" value="Genomic_DNA"/>
</dbReference>
<evidence type="ECO:0000256" key="7">
    <source>
        <dbReference type="ARBA" id="ARBA00023180"/>
    </source>
</evidence>
<keyword evidence="3" id="KW-0732">Signal</keyword>
<dbReference type="Gene3D" id="2.60.120.260">
    <property type="entry name" value="Galactose-binding domain-like"/>
    <property type="match status" value="1"/>
</dbReference>
<evidence type="ECO:0000313" key="14">
    <source>
        <dbReference type="EMBL" id="ABN65170.2"/>
    </source>
</evidence>
<dbReference type="OMA" id="YVIIELC"/>
<evidence type="ECO:0000313" key="15">
    <source>
        <dbReference type="Proteomes" id="UP000002258"/>
    </source>
</evidence>
<dbReference type="PANTHER" id="PTHR12953">
    <property type="entry name" value="MEMBRANE PROTEIN CH1 RELATED"/>
    <property type="match status" value="1"/>
</dbReference>
<dbReference type="GeneID" id="4837225"/>
<dbReference type="OrthoDB" id="266334at2759"/>
<comment type="subcellular location">
    <subcellularLocation>
        <location evidence="1">Endoplasmic reticulum membrane</location>
        <topology evidence="1">Single-pass type I membrane protein</topology>
    </subcellularLocation>
</comment>
<keyword evidence="7" id="KW-0325">Glycoprotein</keyword>
<dbReference type="PROSITE" id="PS51469">
    <property type="entry name" value="SUN"/>
    <property type="match status" value="1"/>
</dbReference>
<evidence type="ECO:0000256" key="9">
    <source>
        <dbReference type="ARBA" id="ARBA00064635"/>
    </source>
</evidence>
<dbReference type="RefSeq" id="XP_001383199.2">
    <property type="nucleotide sequence ID" value="XM_001383162.1"/>
</dbReference>
<dbReference type="HOGENOM" id="CLU_006633_4_0_1"/>
<dbReference type="InParanoid" id="A3LQA0"/>
<comment type="similarity">
    <text evidence="8">Belongs to the SLP1 family.</text>
</comment>
<dbReference type="GO" id="GO:0005789">
    <property type="term" value="C:endoplasmic reticulum membrane"/>
    <property type="evidence" value="ECO:0007669"/>
    <property type="project" value="UniProtKB-SubCell"/>
</dbReference>
<sequence length="443" mass="50995">NSTDIDECHFMSFEEWKKSKKEADVVQSELQQATNTSKNTTKHKFKNKNSTSKELSIRRNDSTNSTDIESLEHVITPEEGRVYKDRFNYASSGCGANIIKTNSEAKGASAILAENKDSYLLNRCSASNRFVVIELCQEILVDSVVVGNFEFFSSMFKEVRVSVSDKFPTTNWRVLGEFEAENVRDVQTFKIQNPLIWARYFKLEVLSHYGDEFYCPITLVRVHGKTMMEEVKENEESSQTQDEDEELLIDTTTLNQFDNDTLDECRVFMPHLGLNEFLSDFISTVPDYCDIKSNEQEQVHTTEAHTTTQESVYRTIMNRLSLLESNATLSLLYIEEQSKLLSTAFTNLERRQSMNFESLIDSVNSTLINQLINFKDSYLSMHSEYAKLYKLQELNHQDLLSNSKQKLGSLGNELTFQKRMAVFNTIIILCLLVYVIVTRDAYI</sequence>
<keyword evidence="4" id="KW-0256">Endoplasmic reticulum</keyword>
<dbReference type="eggNOG" id="KOG1396">
    <property type="taxonomic scope" value="Eukaryota"/>
</dbReference>
<evidence type="ECO:0000256" key="5">
    <source>
        <dbReference type="ARBA" id="ARBA00022989"/>
    </source>
</evidence>
<dbReference type="KEGG" id="pic:PICST_3580"/>
<feature type="non-terminal residue" evidence="14">
    <location>
        <position position="1"/>
    </location>
</feature>
<evidence type="ECO:0000256" key="4">
    <source>
        <dbReference type="ARBA" id="ARBA00022824"/>
    </source>
</evidence>
<keyword evidence="15" id="KW-1185">Reference proteome</keyword>
<gene>
    <name evidence="14" type="ORF">PICST_3580</name>
</gene>
<evidence type="ECO:0000256" key="6">
    <source>
        <dbReference type="ARBA" id="ARBA00023136"/>
    </source>
</evidence>
<dbReference type="Pfam" id="PF07738">
    <property type="entry name" value="Sad1_UNC"/>
    <property type="match status" value="1"/>
</dbReference>
<dbReference type="InterPro" id="IPR012919">
    <property type="entry name" value="SUN_dom"/>
</dbReference>
<evidence type="ECO:0000256" key="10">
    <source>
        <dbReference type="ARBA" id="ARBA00075366"/>
    </source>
</evidence>
<organism evidence="14 15">
    <name type="scientific">Scheffersomyces stipitis (strain ATCC 58785 / CBS 6054 / NBRC 10063 / NRRL Y-11545)</name>
    <name type="common">Yeast</name>
    <name type="synonym">Pichia stipitis</name>
    <dbReference type="NCBI Taxonomy" id="322104"/>
    <lineage>
        <taxon>Eukaryota</taxon>
        <taxon>Fungi</taxon>
        <taxon>Dikarya</taxon>
        <taxon>Ascomycota</taxon>
        <taxon>Saccharomycotina</taxon>
        <taxon>Pichiomycetes</taxon>
        <taxon>Debaryomycetaceae</taxon>
        <taxon>Scheffersomyces</taxon>
    </lineage>
</organism>
<dbReference type="InterPro" id="IPR045120">
    <property type="entry name" value="Suco/Slp1-like"/>
</dbReference>
<dbReference type="GO" id="GO:0034975">
    <property type="term" value="P:protein folding in endoplasmic reticulum"/>
    <property type="evidence" value="ECO:0007669"/>
    <property type="project" value="TreeGrafter"/>
</dbReference>
<dbReference type="Proteomes" id="UP000002258">
    <property type="component" value="Chromosome 2"/>
</dbReference>
<dbReference type="InterPro" id="IPR008979">
    <property type="entry name" value="Galactose-bd-like_sf"/>
</dbReference>
<reference evidence="14 15" key="1">
    <citation type="journal article" date="2007" name="Nat. Biotechnol.">
        <title>Genome sequence of the lignocellulose-bioconverting and xylose-fermenting yeast Pichia stipitis.</title>
        <authorList>
            <person name="Jeffries T.W."/>
            <person name="Grigoriev I.V."/>
            <person name="Grimwood J."/>
            <person name="Laplaza J.M."/>
            <person name="Aerts A."/>
            <person name="Salamov A."/>
            <person name="Schmutz J."/>
            <person name="Lindquist E."/>
            <person name="Dehal P."/>
            <person name="Shapiro H."/>
            <person name="Jin Y.S."/>
            <person name="Passoth V."/>
            <person name="Richardson P.M."/>
        </authorList>
    </citation>
    <scope>NUCLEOTIDE SEQUENCE [LARGE SCALE GENOMIC DNA]</scope>
    <source>
        <strain evidence="15">ATCC 58785 / CBS 6054 / NBRC 10063 / NRRL Y-11545</strain>
    </source>
</reference>
<feature type="region of interest" description="Disordered" evidence="11">
    <location>
        <begin position="27"/>
        <end position="64"/>
    </location>
</feature>
<comment type="subunit">
    <text evidence="9">Interacts with EMP65.</text>
</comment>
<dbReference type="FunFam" id="2.60.120.260:FF:000099">
    <property type="entry name" value="Uncharacterized protein, isoform C"/>
    <property type="match status" value="1"/>
</dbReference>
<evidence type="ECO:0000256" key="2">
    <source>
        <dbReference type="ARBA" id="ARBA00022692"/>
    </source>
</evidence>
<dbReference type="STRING" id="322104.A3LQA0"/>
<keyword evidence="2 12" id="KW-0812">Transmembrane</keyword>
<proteinExistence type="inferred from homology"/>
<evidence type="ECO:0000256" key="11">
    <source>
        <dbReference type="SAM" id="MobiDB-lite"/>
    </source>
</evidence>
<evidence type="ECO:0000256" key="3">
    <source>
        <dbReference type="ARBA" id="ARBA00022729"/>
    </source>
</evidence>
<dbReference type="PANTHER" id="PTHR12953:SF0">
    <property type="entry name" value="SUN DOMAIN-CONTAINING OSSIFICATION FACTOR"/>
    <property type="match status" value="1"/>
</dbReference>
<keyword evidence="6 12" id="KW-0472">Membrane</keyword>
<evidence type="ECO:0000256" key="1">
    <source>
        <dbReference type="ARBA" id="ARBA00004115"/>
    </source>
</evidence>
<dbReference type="FunCoup" id="A3LQA0">
    <property type="interactions" value="57"/>
</dbReference>
<evidence type="ECO:0000256" key="8">
    <source>
        <dbReference type="ARBA" id="ARBA00061226"/>
    </source>
</evidence>
<dbReference type="AlphaFoldDB" id="A3LQA0"/>
<evidence type="ECO:0000256" key="12">
    <source>
        <dbReference type="SAM" id="Phobius"/>
    </source>
</evidence>
<feature type="transmembrane region" description="Helical" evidence="12">
    <location>
        <begin position="420"/>
        <end position="437"/>
    </location>
</feature>
<dbReference type="SUPFAM" id="SSF49785">
    <property type="entry name" value="Galactose-binding domain-like"/>
    <property type="match status" value="1"/>
</dbReference>
<name>A3LQA0_PICST</name>
<keyword evidence="5 12" id="KW-1133">Transmembrane helix</keyword>
<protein>
    <recommendedName>
        <fullName evidence="10">SUN-like protein 1</fullName>
    </recommendedName>
</protein>